<evidence type="ECO:0000313" key="1">
    <source>
        <dbReference type="EMBL" id="GHF33859.1"/>
    </source>
</evidence>
<comment type="caution">
    <text evidence="1">The sequence shown here is derived from an EMBL/GenBank/DDBJ whole genome shotgun (WGS) entry which is preliminary data.</text>
</comment>
<keyword evidence="2" id="KW-1185">Reference proteome</keyword>
<name>A0A919B0T6_9ACTN</name>
<dbReference type="AlphaFoldDB" id="A0A919B0T6"/>
<sequence>MPGHPFEQGFDVRLWPDRLGLPLRWRKPRRVFVNSMSDVWHEAVPDEFIAAVWMTMFWTSADGRPGHWVGAGKHRGLPSSLPTHTYQILTKRPGRTRSWVRRWGNREQRVAWIEAAAERGWCDHEDVRTAPWAPAVLPNVWLGVSVDDQTWADRRIPALLETPTSVRFLSCKPLLGPVDLKRAVISLGSERGHGLTASYVTSGHCCQRRLHGIDWVIAGGESGPLARPMHPQWARTLRVQCAWAGVPFFLKQWSAYAPEDHGHDRGRAVLIDTQGRDWDGTPSSAPPDAVRMRRVGKKAAGRLWDNQTHQAIPV</sequence>
<protein>
    <recommendedName>
        <fullName evidence="3">DUF5131 family protein</fullName>
    </recommendedName>
</protein>
<evidence type="ECO:0008006" key="3">
    <source>
        <dbReference type="Google" id="ProtNLM"/>
    </source>
</evidence>
<proteinExistence type="predicted"/>
<gene>
    <name evidence="1" type="ORF">GCM10018772_69400</name>
</gene>
<dbReference type="EMBL" id="BNBI01000023">
    <property type="protein sequence ID" value="GHF33859.1"/>
    <property type="molecule type" value="Genomic_DNA"/>
</dbReference>
<dbReference type="InterPro" id="IPR011101">
    <property type="entry name" value="DUF5131"/>
</dbReference>
<reference evidence="1" key="1">
    <citation type="journal article" date="2014" name="Int. J. Syst. Evol. Microbiol.">
        <title>Complete genome sequence of Corynebacterium casei LMG S-19264T (=DSM 44701T), isolated from a smear-ripened cheese.</title>
        <authorList>
            <consortium name="US DOE Joint Genome Institute (JGI-PGF)"/>
            <person name="Walter F."/>
            <person name="Albersmeier A."/>
            <person name="Kalinowski J."/>
            <person name="Ruckert C."/>
        </authorList>
    </citation>
    <scope>NUCLEOTIDE SEQUENCE</scope>
    <source>
        <strain evidence="1">JCM 4477</strain>
    </source>
</reference>
<organism evidence="1 2">
    <name type="scientific">Streptomyces fumanus</name>
    <dbReference type="NCBI Taxonomy" id="67302"/>
    <lineage>
        <taxon>Bacteria</taxon>
        <taxon>Bacillati</taxon>
        <taxon>Actinomycetota</taxon>
        <taxon>Actinomycetes</taxon>
        <taxon>Kitasatosporales</taxon>
        <taxon>Streptomycetaceae</taxon>
        <taxon>Streptomyces</taxon>
    </lineage>
</organism>
<evidence type="ECO:0000313" key="2">
    <source>
        <dbReference type="Proteomes" id="UP000630718"/>
    </source>
</evidence>
<reference evidence="1" key="2">
    <citation type="submission" date="2020-09" db="EMBL/GenBank/DDBJ databases">
        <authorList>
            <person name="Sun Q."/>
            <person name="Ohkuma M."/>
        </authorList>
    </citation>
    <scope>NUCLEOTIDE SEQUENCE</scope>
    <source>
        <strain evidence="1">JCM 4477</strain>
    </source>
</reference>
<accession>A0A919B0T6</accession>
<dbReference type="Proteomes" id="UP000630718">
    <property type="component" value="Unassembled WGS sequence"/>
</dbReference>
<dbReference type="Pfam" id="PF07505">
    <property type="entry name" value="DUF5131"/>
    <property type="match status" value="2"/>
</dbReference>